<evidence type="ECO:0000256" key="4">
    <source>
        <dbReference type="ARBA" id="ARBA00007439"/>
    </source>
</evidence>
<evidence type="ECO:0000313" key="11">
    <source>
        <dbReference type="Proteomes" id="UP000594905"/>
    </source>
</evidence>
<evidence type="ECO:0000313" key="8">
    <source>
        <dbReference type="EMBL" id="QPS60539.1"/>
    </source>
</evidence>
<dbReference type="Proteomes" id="UP000594905">
    <property type="component" value="Chromosome"/>
</dbReference>
<dbReference type="Gene3D" id="3.20.20.70">
    <property type="entry name" value="Aldolase class I"/>
    <property type="match status" value="1"/>
</dbReference>
<dbReference type="EMBL" id="CP065689">
    <property type="protein sequence ID" value="QPS60539.1"/>
    <property type="molecule type" value="Genomic_DNA"/>
</dbReference>
<dbReference type="OrthoDB" id="9781704at2"/>
<dbReference type="PANTHER" id="PTHR36204:SF1">
    <property type="entry name" value="N-ACETYLMANNOSAMINE-6-PHOSPHATE 2-EPIMERASE-RELATED"/>
    <property type="match status" value="1"/>
</dbReference>
<evidence type="ECO:0000313" key="10">
    <source>
        <dbReference type="Proteomes" id="UP000249264"/>
    </source>
</evidence>
<protein>
    <recommendedName>
        <fullName evidence="5">N-acylglucosamine-6-phosphate 2-epimerase</fullName>
        <ecNumber evidence="5">5.1.3.9</ecNumber>
    </recommendedName>
</protein>
<evidence type="ECO:0000313" key="9">
    <source>
        <dbReference type="EMBL" id="SQI00600.1"/>
    </source>
</evidence>
<dbReference type="GO" id="GO:0019262">
    <property type="term" value="P:N-acetylneuraminate catabolic process"/>
    <property type="evidence" value="ECO:0007669"/>
    <property type="project" value="UniProtKB-UniPathway"/>
</dbReference>
<evidence type="ECO:0000256" key="3">
    <source>
        <dbReference type="ARBA" id="ARBA00005081"/>
    </source>
</evidence>
<evidence type="ECO:0000256" key="6">
    <source>
        <dbReference type="ARBA" id="ARBA00023235"/>
    </source>
</evidence>
<dbReference type="AlphaFoldDB" id="A0A2X4RWA6"/>
<sequence length="236" mass="25175">MFRFKSSELAERREEVHDMIRNSVIVSVQAPDGHPMRDTHTLTHVARACVEGGSRAIRCGGYGGIKDVEAIAAAVDVPVFGLTKEGSEGVYITPTVESIRQLAEAGAAVICADATDRSRPDGSSFSDLVAECHRLNVLSMADCSTPEEMQRAHQAGADIISTTLAGYTEFRTKTEGPDLECLAEGRRLCGEDAFVIGEGRFASRDDVAAGKRAGADAIIIGTAITDPAWITRSFNS</sequence>
<dbReference type="PANTHER" id="PTHR36204">
    <property type="entry name" value="N-ACETYLMANNOSAMINE-6-PHOSPHATE 2-EPIMERASE-RELATED"/>
    <property type="match status" value="1"/>
</dbReference>
<dbReference type="CDD" id="cd04729">
    <property type="entry name" value="NanE"/>
    <property type="match status" value="1"/>
</dbReference>
<dbReference type="KEGG" id="cmin:NCTC10288_01918"/>
<evidence type="ECO:0000256" key="1">
    <source>
        <dbReference type="ARBA" id="ARBA00000056"/>
    </source>
</evidence>
<comment type="catalytic activity">
    <reaction evidence="1">
        <text>an N-acyl-D-glucosamine 6-phosphate = an N-acyl-D-mannosamine 6-phosphate</text>
        <dbReference type="Rhea" id="RHEA:23932"/>
        <dbReference type="ChEBI" id="CHEBI:57599"/>
        <dbReference type="ChEBI" id="CHEBI:57666"/>
        <dbReference type="EC" id="5.1.3.9"/>
    </reaction>
</comment>
<reference evidence="9 10" key="1">
    <citation type="submission" date="2018-06" db="EMBL/GenBank/DDBJ databases">
        <authorList>
            <consortium name="Pathogen Informatics"/>
            <person name="Doyle S."/>
        </authorList>
    </citation>
    <scope>NUCLEOTIDE SEQUENCE [LARGE SCALE GENOMIC DNA]</scope>
    <source>
        <strain evidence="9 10">NCTC10288</strain>
    </source>
</reference>
<dbReference type="SUPFAM" id="SSF51366">
    <property type="entry name" value="Ribulose-phoshate binding barrel"/>
    <property type="match status" value="1"/>
</dbReference>
<dbReference type="InterPro" id="IPR013785">
    <property type="entry name" value="Aldolase_TIM"/>
</dbReference>
<dbReference type="EMBL" id="LS483460">
    <property type="protein sequence ID" value="SQI00600.1"/>
    <property type="molecule type" value="Genomic_DNA"/>
</dbReference>
<dbReference type="GO" id="GO:0047465">
    <property type="term" value="F:N-acylglucosamine-6-phosphate 2-epimerase activity"/>
    <property type="evidence" value="ECO:0007669"/>
    <property type="project" value="UniProtKB-EC"/>
</dbReference>
<organism evidence="9 10">
    <name type="scientific">Corynebacterium minutissimum</name>
    <dbReference type="NCBI Taxonomy" id="38301"/>
    <lineage>
        <taxon>Bacteria</taxon>
        <taxon>Bacillati</taxon>
        <taxon>Actinomycetota</taxon>
        <taxon>Actinomycetes</taxon>
        <taxon>Mycobacteriales</taxon>
        <taxon>Corynebacteriaceae</taxon>
        <taxon>Corynebacterium</taxon>
    </lineage>
</organism>
<dbReference type="GO" id="GO:0005829">
    <property type="term" value="C:cytosol"/>
    <property type="evidence" value="ECO:0007669"/>
    <property type="project" value="TreeGrafter"/>
</dbReference>
<evidence type="ECO:0000256" key="5">
    <source>
        <dbReference type="ARBA" id="ARBA00013180"/>
    </source>
</evidence>
<dbReference type="Proteomes" id="UP000249264">
    <property type="component" value="Chromosome 1"/>
</dbReference>
<evidence type="ECO:0000256" key="7">
    <source>
        <dbReference type="ARBA" id="ARBA00023277"/>
    </source>
</evidence>
<keyword evidence="11" id="KW-1185">Reference proteome</keyword>
<comment type="pathway">
    <text evidence="3">Amino-sugar metabolism; N-acetylneuraminate degradation; D-fructose 6-phosphate from N-acetylneuraminate: step 3/5.</text>
</comment>
<gene>
    <name evidence="9" type="primary">nanE</name>
    <name evidence="8" type="ORF">I6G51_04915</name>
    <name evidence="9" type="ORF">NCTC10288_01918</name>
</gene>
<dbReference type="GeneID" id="70783800"/>
<dbReference type="UniPathway" id="UPA00629">
    <property type="reaction ID" value="UER00682"/>
</dbReference>
<dbReference type="EC" id="5.1.3.9" evidence="5"/>
<accession>A0A2X4RWA6</accession>
<evidence type="ECO:0000256" key="2">
    <source>
        <dbReference type="ARBA" id="ARBA00002147"/>
    </source>
</evidence>
<dbReference type="STRING" id="38301.NX84_04255"/>
<reference evidence="8 11" key="2">
    <citation type="submission" date="2020-12" db="EMBL/GenBank/DDBJ databases">
        <title>FDA dAtabase for Regulatory Grade micrObial Sequences (FDA-ARGOS): Supporting development and validation of Infectious Disease Dx tests.</title>
        <authorList>
            <person name="Sproer C."/>
            <person name="Gronow S."/>
            <person name="Severitt S."/>
            <person name="Schroder I."/>
            <person name="Tallon L."/>
            <person name="Sadzewicz L."/>
            <person name="Zhao X."/>
            <person name="Boylan J."/>
            <person name="Ott S."/>
            <person name="Bowen H."/>
            <person name="Vavikolanu K."/>
            <person name="Mehta A."/>
            <person name="Aluvathingal J."/>
            <person name="Nadendla S."/>
            <person name="Lowell S."/>
            <person name="Myers T."/>
            <person name="Yan Y."/>
            <person name="Sichtig H."/>
        </authorList>
    </citation>
    <scope>NUCLEOTIDE SEQUENCE [LARGE SCALE GENOMIC DNA]</scope>
    <source>
        <strain evidence="8 11">FDAARGOS_894</strain>
    </source>
</reference>
<keyword evidence="6 9" id="KW-0413">Isomerase</keyword>
<keyword evidence="7" id="KW-0119">Carbohydrate metabolism</keyword>
<dbReference type="NCBIfam" id="NF002231">
    <property type="entry name" value="PRK01130.1"/>
    <property type="match status" value="1"/>
</dbReference>
<dbReference type="InterPro" id="IPR007260">
    <property type="entry name" value="NanE"/>
</dbReference>
<comment type="function">
    <text evidence="2">Converts N-acetylmannosamine-6-phosphate (ManNAc-6-P) to N-acetylglucosamine-6-phosphate (GlcNAc-6-P).</text>
</comment>
<comment type="similarity">
    <text evidence="4">Belongs to the NanE family.</text>
</comment>
<dbReference type="Pfam" id="PF04131">
    <property type="entry name" value="NanE"/>
    <property type="match status" value="1"/>
</dbReference>
<dbReference type="RefSeq" id="WP_039674099.1">
    <property type="nucleotide sequence ID" value="NZ_CP065689.1"/>
</dbReference>
<name>A0A2X4RWA6_9CORY</name>
<dbReference type="GO" id="GO:0006053">
    <property type="term" value="P:N-acetylmannosamine catabolic process"/>
    <property type="evidence" value="ECO:0007669"/>
    <property type="project" value="TreeGrafter"/>
</dbReference>
<proteinExistence type="inferred from homology"/>
<dbReference type="InterPro" id="IPR011060">
    <property type="entry name" value="RibuloseP-bd_barrel"/>
</dbReference>